<keyword evidence="1" id="KW-1133">Transmembrane helix</keyword>
<gene>
    <name evidence="3" type="ORF">GCM10025759_05970</name>
</gene>
<name>A0ABP9L6B3_9GAMM</name>
<keyword evidence="1" id="KW-0472">Membrane</keyword>
<dbReference type="InterPro" id="IPR000674">
    <property type="entry name" value="Ald_Oxase/Xan_DH_a/b"/>
</dbReference>
<organism evidence="3 4">
    <name type="scientific">Lysobacter panacisoli</name>
    <dbReference type="NCBI Taxonomy" id="1255263"/>
    <lineage>
        <taxon>Bacteria</taxon>
        <taxon>Pseudomonadati</taxon>
        <taxon>Pseudomonadota</taxon>
        <taxon>Gammaproteobacteria</taxon>
        <taxon>Lysobacterales</taxon>
        <taxon>Lysobacteraceae</taxon>
        <taxon>Lysobacter</taxon>
    </lineage>
</organism>
<comment type="caution">
    <text evidence="3">The sequence shown here is derived from an EMBL/GenBank/DDBJ whole genome shotgun (WGS) entry which is preliminary data.</text>
</comment>
<dbReference type="InterPro" id="IPR046867">
    <property type="entry name" value="AldOxase/xan_DH_MoCoBD2"/>
</dbReference>
<dbReference type="PIRSF" id="PIRSF036389">
    <property type="entry name" value="IOR_B"/>
    <property type="match status" value="1"/>
</dbReference>
<dbReference type="SUPFAM" id="SSF56003">
    <property type="entry name" value="Molybdenum cofactor-binding domain"/>
    <property type="match status" value="2"/>
</dbReference>
<evidence type="ECO:0000259" key="2">
    <source>
        <dbReference type="SMART" id="SM01008"/>
    </source>
</evidence>
<dbReference type="Gene3D" id="3.90.1170.50">
    <property type="entry name" value="Aldehyde oxidase/xanthine dehydrogenase, a/b hammerhead"/>
    <property type="match status" value="1"/>
</dbReference>
<dbReference type="EMBL" id="BAABKY010000001">
    <property type="protein sequence ID" value="GAA5069286.1"/>
    <property type="molecule type" value="Genomic_DNA"/>
</dbReference>
<dbReference type="InterPro" id="IPR037165">
    <property type="entry name" value="AldOxase/xan_DH_Mopterin-bd_sf"/>
</dbReference>
<dbReference type="InterPro" id="IPR008274">
    <property type="entry name" value="AldOxase/xan_DH_MoCoBD1"/>
</dbReference>
<dbReference type="RefSeq" id="WP_158982882.1">
    <property type="nucleotide sequence ID" value="NZ_BAABKY010000001.1"/>
</dbReference>
<dbReference type="InterPro" id="IPR052516">
    <property type="entry name" value="N-heterocyclic_Hydroxylase"/>
</dbReference>
<dbReference type="PROSITE" id="PS51318">
    <property type="entry name" value="TAT"/>
    <property type="match status" value="1"/>
</dbReference>
<evidence type="ECO:0000256" key="1">
    <source>
        <dbReference type="SAM" id="Phobius"/>
    </source>
</evidence>
<dbReference type="PANTHER" id="PTHR47495:SF2">
    <property type="entry name" value="ALDEHYDE DEHYDROGENASE"/>
    <property type="match status" value="1"/>
</dbReference>
<dbReference type="InterPro" id="IPR012368">
    <property type="entry name" value="OxRdtase_Mopterin-bd_su_IorB"/>
</dbReference>
<feature type="domain" description="Aldehyde oxidase/xanthine dehydrogenase a/b hammerhead" evidence="2">
    <location>
        <begin position="213"/>
        <end position="291"/>
    </location>
</feature>
<dbReference type="Pfam" id="PF02738">
    <property type="entry name" value="MoCoBD_1"/>
    <property type="match status" value="1"/>
</dbReference>
<proteinExistence type="predicted"/>
<sequence>MNAPQLASRRRFLQAGATVGAGLVVAFIVPGARRFAHAAPEAAAAASAALAPNAFLRLANDDSVSVLIAHSEMGQGIWTTLAMLVADELDADWTKVRVEHAPAAPAYAHTAFGMQMTGGSTTTWSEFDRYRQAGATARALLVAAAAQKFGVPVSQVHTENGFVVAGDRRARYGELVDAAAKLPAPTKVALKDPKDWKLIGKPTKRLDTPEKISGRAQFGMDVQFDGLLTAVVARAPVFGGSVKSFDAAAAKAVPGVRNVVQVPSGVAVIADHYWAAKLGRDALKIEWDAGPNAATLDTATLREQFRTLTVTDGAVARQAGNVKGGLEKAASTLEAEYHVPYLAHAPMEPLNCTVKIDADRCEIWTGTQFQTLDQQVAAKITGLKPEQVLIHTTFLGGGFGRRATPTSDFVSEAVQVAKAAGAPVKTVWSREDDIRGGYYRPMYLQRARIGVDAQGHPVAWQHVLVGQSILAGSPFEAAMVKNGIDATSVEGVADSPYLADIPDHRVELHSPRTGIPVLWWRSVGHSYNAFVMEGLIDELAHAAKQDPVEYRRALLQKHPRHLAALNLAAEKAGWGSPLPQGRARGVAVHESFGSFLAQIAEVSVDNKAGGAPAIRVHRVVCAIDCGLAVNPEGVRAQMESGIAFGLGAALHSAVTFRDGQVQQSNYHDYQVLRLDEMPHIEVHIVPSTEKMGGAGEPGTAPIAPAVANAVFALTGQRLRELPLRLTDATA</sequence>
<dbReference type="SMART" id="SM01008">
    <property type="entry name" value="Ald_Xan_dh_C"/>
    <property type="match status" value="1"/>
</dbReference>
<dbReference type="Gene3D" id="3.30.365.10">
    <property type="entry name" value="Aldehyde oxidase/xanthine dehydrogenase, molybdopterin binding domain"/>
    <property type="match status" value="4"/>
</dbReference>
<feature type="transmembrane region" description="Helical" evidence="1">
    <location>
        <begin position="12"/>
        <end position="32"/>
    </location>
</feature>
<dbReference type="PANTHER" id="PTHR47495">
    <property type="entry name" value="ALDEHYDE DEHYDROGENASE"/>
    <property type="match status" value="1"/>
</dbReference>
<evidence type="ECO:0000313" key="3">
    <source>
        <dbReference type="EMBL" id="GAA5069286.1"/>
    </source>
</evidence>
<protein>
    <submittedName>
        <fullName evidence="3">Xanthine dehydrogenase family protein molybdopterin-binding subunit</fullName>
    </submittedName>
</protein>
<accession>A0ABP9L6B3</accession>
<dbReference type="InterPro" id="IPR006311">
    <property type="entry name" value="TAT_signal"/>
</dbReference>
<evidence type="ECO:0000313" key="4">
    <source>
        <dbReference type="Proteomes" id="UP001501083"/>
    </source>
</evidence>
<keyword evidence="1" id="KW-0812">Transmembrane</keyword>
<dbReference type="Proteomes" id="UP001501083">
    <property type="component" value="Unassembled WGS sequence"/>
</dbReference>
<dbReference type="Pfam" id="PF20256">
    <property type="entry name" value="MoCoBD_2"/>
    <property type="match status" value="2"/>
</dbReference>
<reference evidence="4" key="1">
    <citation type="journal article" date="2019" name="Int. J. Syst. Evol. Microbiol.">
        <title>The Global Catalogue of Microorganisms (GCM) 10K type strain sequencing project: providing services to taxonomists for standard genome sequencing and annotation.</title>
        <authorList>
            <consortium name="The Broad Institute Genomics Platform"/>
            <consortium name="The Broad Institute Genome Sequencing Center for Infectious Disease"/>
            <person name="Wu L."/>
            <person name="Ma J."/>
        </authorList>
    </citation>
    <scope>NUCLEOTIDE SEQUENCE [LARGE SCALE GENOMIC DNA]</scope>
    <source>
        <strain evidence="4">JCM 19212</strain>
    </source>
</reference>
<keyword evidence="4" id="KW-1185">Reference proteome</keyword>